<reference evidence="2" key="2">
    <citation type="journal article" date="2015" name="Data Brief">
        <title>Shoot transcriptome of the giant reed, Arundo donax.</title>
        <authorList>
            <person name="Barrero R.A."/>
            <person name="Guerrero F.D."/>
            <person name="Moolhuijzen P."/>
            <person name="Goolsby J.A."/>
            <person name="Tidwell J."/>
            <person name="Bellgard S.E."/>
            <person name="Bellgard M.I."/>
        </authorList>
    </citation>
    <scope>NUCLEOTIDE SEQUENCE</scope>
    <source>
        <tissue evidence="2">Shoot tissue taken approximately 20 cm above the soil surface</tissue>
    </source>
</reference>
<reference evidence="2" key="1">
    <citation type="submission" date="2014-09" db="EMBL/GenBank/DDBJ databases">
        <authorList>
            <person name="Magalhaes I.L.F."/>
            <person name="Oliveira U."/>
            <person name="Santos F.R."/>
            <person name="Vidigal T.H.D.A."/>
            <person name="Brescovit A.D."/>
            <person name="Santos A.J."/>
        </authorList>
    </citation>
    <scope>NUCLEOTIDE SEQUENCE</scope>
    <source>
        <tissue evidence="2">Shoot tissue taken approximately 20 cm above the soil surface</tissue>
    </source>
</reference>
<evidence type="ECO:0000256" key="1">
    <source>
        <dbReference type="SAM" id="MobiDB-lite"/>
    </source>
</evidence>
<dbReference type="EMBL" id="GBRH01202964">
    <property type="protein sequence ID" value="JAD94931.1"/>
    <property type="molecule type" value="Transcribed_RNA"/>
</dbReference>
<feature type="region of interest" description="Disordered" evidence="1">
    <location>
        <begin position="1"/>
        <end position="20"/>
    </location>
</feature>
<accession>A0A0A9E4C8</accession>
<sequence>MACAGLRSRARPKSATRAAPSLSRRTLVDLMLPWGMPDMRCSRWMHASPRAAPSSSLTLVVQSNGDSPVIWCPWRRSWRLPLGR</sequence>
<name>A0A0A9E4C8_ARUDO</name>
<organism evidence="2">
    <name type="scientific">Arundo donax</name>
    <name type="common">Giant reed</name>
    <name type="synonym">Donax arundinaceus</name>
    <dbReference type="NCBI Taxonomy" id="35708"/>
    <lineage>
        <taxon>Eukaryota</taxon>
        <taxon>Viridiplantae</taxon>
        <taxon>Streptophyta</taxon>
        <taxon>Embryophyta</taxon>
        <taxon>Tracheophyta</taxon>
        <taxon>Spermatophyta</taxon>
        <taxon>Magnoliopsida</taxon>
        <taxon>Liliopsida</taxon>
        <taxon>Poales</taxon>
        <taxon>Poaceae</taxon>
        <taxon>PACMAD clade</taxon>
        <taxon>Arundinoideae</taxon>
        <taxon>Arundineae</taxon>
        <taxon>Arundo</taxon>
    </lineage>
</organism>
<protein>
    <submittedName>
        <fullName evidence="2">Uncharacterized protein</fullName>
    </submittedName>
</protein>
<evidence type="ECO:0000313" key="2">
    <source>
        <dbReference type="EMBL" id="JAD94931.1"/>
    </source>
</evidence>
<dbReference type="AlphaFoldDB" id="A0A0A9E4C8"/>
<proteinExistence type="predicted"/>